<keyword evidence="1" id="KW-0472">Membrane</keyword>
<sequence>MEEEFHTQPLKLPNISMLISFSIVLLISLSMSGALYTWLAVVSAALVIYCIIQLNTKYKLMVGNERLVWTTSRFGKNLSTRKAAAPDIKAVTFKRFSFYRIVRIHLKQGFRWKLVKSKPDKLDESLQRFAEKHSIEVLDENQ</sequence>
<feature type="transmembrane region" description="Helical" evidence="1">
    <location>
        <begin position="35"/>
        <end position="52"/>
    </location>
</feature>
<dbReference type="OrthoDB" id="2886607at2"/>
<dbReference type="Proteomes" id="UP000275473">
    <property type="component" value="Unassembled WGS sequence"/>
</dbReference>
<gene>
    <name evidence="2" type="ORF">EEX84_12280</name>
</gene>
<accession>A0A3M8P6J0</accession>
<evidence type="ECO:0000313" key="3">
    <source>
        <dbReference type="Proteomes" id="UP000275473"/>
    </source>
</evidence>
<keyword evidence="1" id="KW-0812">Transmembrane</keyword>
<protein>
    <recommendedName>
        <fullName evidence="4">PH domain-containing protein</fullName>
    </recommendedName>
</protein>
<evidence type="ECO:0000256" key="1">
    <source>
        <dbReference type="SAM" id="Phobius"/>
    </source>
</evidence>
<reference evidence="2 3" key="1">
    <citation type="journal article" date="2018" name="Int. J. Syst. Evol. Microbiol.">
        <title>Planococcus salinus sp. nov., a moderately halophilic bacterium isolated from a saline-alkali soil.</title>
        <authorList>
            <person name="Gan L."/>
        </authorList>
    </citation>
    <scope>NUCLEOTIDE SEQUENCE [LARGE SCALE GENOMIC DNA]</scope>
    <source>
        <strain evidence="2 3">LCB217</strain>
    </source>
</reference>
<comment type="caution">
    <text evidence="2">The sequence shown here is derived from an EMBL/GenBank/DDBJ whole genome shotgun (WGS) entry which is preliminary data.</text>
</comment>
<dbReference type="EMBL" id="RIAX01000009">
    <property type="protein sequence ID" value="RNF38890.1"/>
    <property type="molecule type" value="Genomic_DNA"/>
</dbReference>
<evidence type="ECO:0008006" key="4">
    <source>
        <dbReference type="Google" id="ProtNLM"/>
    </source>
</evidence>
<name>A0A3M8P6J0_9BACL</name>
<dbReference type="AlphaFoldDB" id="A0A3M8P6J0"/>
<dbReference type="RefSeq" id="WP_123165946.1">
    <property type="nucleotide sequence ID" value="NZ_RIAX01000009.1"/>
</dbReference>
<feature type="transmembrane region" description="Helical" evidence="1">
    <location>
        <begin position="12"/>
        <end position="29"/>
    </location>
</feature>
<evidence type="ECO:0000313" key="2">
    <source>
        <dbReference type="EMBL" id="RNF38890.1"/>
    </source>
</evidence>
<proteinExistence type="predicted"/>
<keyword evidence="1" id="KW-1133">Transmembrane helix</keyword>
<keyword evidence="3" id="KW-1185">Reference proteome</keyword>
<organism evidence="2 3">
    <name type="scientific">Planococcus salinus</name>
    <dbReference type="NCBI Taxonomy" id="1848460"/>
    <lineage>
        <taxon>Bacteria</taxon>
        <taxon>Bacillati</taxon>
        <taxon>Bacillota</taxon>
        <taxon>Bacilli</taxon>
        <taxon>Bacillales</taxon>
        <taxon>Caryophanaceae</taxon>
        <taxon>Planococcus</taxon>
    </lineage>
</organism>